<reference evidence="1" key="1">
    <citation type="submission" date="2014-09" db="EMBL/GenBank/DDBJ databases">
        <authorList>
            <person name="Magalhaes I.L.F."/>
            <person name="Oliveira U."/>
            <person name="Santos F.R."/>
            <person name="Vidigal T.H.D.A."/>
            <person name="Brescovit A.D."/>
            <person name="Santos A.J."/>
        </authorList>
    </citation>
    <scope>NUCLEOTIDE SEQUENCE</scope>
    <source>
        <tissue evidence="1">Shoot tissue taken approximately 20 cm above the soil surface</tissue>
    </source>
</reference>
<name>A0A0A9FCH7_ARUDO</name>
<dbReference type="AlphaFoldDB" id="A0A0A9FCH7"/>
<sequence>MQSIRRCTNTGTCSKDSTQLSSLFTHTTVDKENELKKDWLSSEQDQLLQTHYACKKTQNDCLTKRYFCLLRKHASSSNKTGCYFNTSSIPTKYLG</sequence>
<evidence type="ECO:0000313" key="1">
    <source>
        <dbReference type="EMBL" id="JAE10042.1"/>
    </source>
</evidence>
<organism evidence="1">
    <name type="scientific">Arundo donax</name>
    <name type="common">Giant reed</name>
    <name type="synonym">Donax arundinaceus</name>
    <dbReference type="NCBI Taxonomy" id="35708"/>
    <lineage>
        <taxon>Eukaryota</taxon>
        <taxon>Viridiplantae</taxon>
        <taxon>Streptophyta</taxon>
        <taxon>Embryophyta</taxon>
        <taxon>Tracheophyta</taxon>
        <taxon>Spermatophyta</taxon>
        <taxon>Magnoliopsida</taxon>
        <taxon>Liliopsida</taxon>
        <taxon>Poales</taxon>
        <taxon>Poaceae</taxon>
        <taxon>PACMAD clade</taxon>
        <taxon>Arundinoideae</taxon>
        <taxon>Arundineae</taxon>
        <taxon>Arundo</taxon>
    </lineage>
</organism>
<protein>
    <submittedName>
        <fullName evidence="1">Uncharacterized protein</fullName>
    </submittedName>
</protein>
<reference evidence="1" key="2">
    <citation type="journal article" date="2015" name="Data Brief">
        <title>Shoot transcriptome of the giant reed, Arundo donax.</title>
        <authorList>
            <person name="Barrero R.A."/>
            <person name="Guerrero F.D."/>
            <person name="Moolhuijzen P."/>
            <person name="Goolsby J.A."/>
            <person name="Tidwell J."/>
            <person name="Bellgard S.E."/>
            <person name="Bellgard M.I."/>
        </authorList>
    </citation>
    <scope>NUCLEOTIDE SEQUENCE</scope>
    <source>
        <tissue evidence="1">Shoot tissue taken approximately 20 cm above the soil surface</tissue>
    </source>
</reference>
<dbReference type="EMBL" id="GBRH01187854">
    <property type="protein sequence ID" value="JAE10042.1"/>
    <property type="molecule type" value="Transcribed_RNA"/>
</dbReference>
<proteinExistence type="predicted"/>
<accession>A0A0A9FCH7</accession>